<reference evidence="8" key="2">
    <citation type="submission" date="2021-04" db="EMBL/GenBank/DDBJ databases">
        <authorList>
            <person name="Gilroy R."/>
        </authorList>
    </citation>
    <scope>NUCLEOTIDE SEQUENCE</scope>
    <source>
        <strain evidence="8">ChiW19-6364</strain>
    </source>
</reference>
<dbReference type="SMART" id="SM00388">
    <property type="entry name" value="HisKA"/>
    <property type="match status" value="1"/>
</dbReference>
<keyword evidence="5 8" id="KW-0418">Kinase</keyword>
<proteinExistence type="predicted"/>
<dbReference type="PROSITE" id="PS50109">
    <property type="entry name" value="HIS_KIN"/>
    <property type="match status" value="1"/>
</dbReference>
<comment type="caution">
    <text evidence="8">The sequence shown here is derived from an EMBL/GenBank/DDBJ whole genome shotgun (WGS) entry which is preliminary data.</text>
</comment>
<dbReference type="InterPro" id="IPR050736">
    <property type="entry name" value="Sensor_HK_Regulatory"/>
</dbReference>
<dbReference type="SMART" id="SM00387">
    <property type="entry name" value="HATPase_c"/>
    <property type="match status" value="1"/>
</dbReference>
<dbReference type="EMBL" id="DWUX01000123">
    <property type="protein sequence ID" value="HJD39682.1"/>
    <property type="molecule type" value="Genomic_DNA"/>
</dbReference>
<reference evidence="8" key="1">
    <citation type="journal article" date="2021" name="PeerJ">
        <title>Extensive microbial diversity within the chicken gut microbiome revealed by metagenomics and culture.</title>
        <authorList>
            <person name="Gilroy R."/>
            <person name="Ravi A."/>
            <person name="Getino M."/>
            <person name="Pursley I."/>
            <person name="Horton D.L."/>
            <person name="Alikhan N.F."/>
            <person name="Baker D."/>
            <person name="Gharbi K."/>
            <person name="Hall N."/>
            <person name="Watson M."/>
            <person name="Adriaenssens E.M."/>
            <person name="Foster-Nyarko E."/>
            <person name="Jarju S."/>
            <person name="Secka A."/>
            <person name="Antonio M."/>
            <person name="Oren A."/>
            <person name="Chaudhuri R.R."/>
            <person name="La Ragione R."/>
            <person name="Hildebrand F."/>
            <person name="Pallen M.J."/>
        </authorList>
    </citation>
    <scope>NUCLEOTIDE SEQUENCE</scope>
    <source>
        <strain evidence="8">ChiW19-6364</strain>
    </source>
</reference>
<dbReference type="CDD" id="cd00082">
    <property type="entry name" value="HisKA"/>
    <property type="match status" value="1"/>
</dbReference>
<comment type="catalytic activity">
    <reaction evidence="1">
        <text>ATP + protein L-histidine = ADP + protein N-phospho-L-histidine.</text>
        <dbReference type="EC" id="2.7.13.3"/>
    </reaction>
</comment>
<dbReference type="InterPro" id="IPR004358">
    <property type="entry name" value="Sig_transdc_His_kin-like_C"/>
</dbReference>
<dbReference type="EC" id="2.7.13.3" evidence="2"/>
<keyword evidence="6" id="KW-0902">Two-component regulatory system</keyword>
<dbReference type="GO" id="GO:0000155">
    <property type="term" value="F:phosphorelay sensor kinase activity"/>
    <property type="evidence" value="ECO:0007669"/>
    <property type="project" value="InterPro"/>
</dbReference>
<protein>
    <recommendedName>
        <fullName evidence="2">histidine kinase</fullName>
        <ecNumber evidence="2">2.7.13.3</ecNumber>
    </recommendedName>
</protein>
<dbReference type="InterPro" id="IPR036890">
    <property type="entry name" value="HATPase_C_sf"/>
</dbReference>
<dbReference type="SUPFAM" id="SSF55874">
    <property type="entry name" value="ATPase domain of HSP90 chaperone/DNA topoisomerase II/histidine kinase"/>
    <property type="match status" value="1"/>
</dbReference>
<dbReference type="Gene3D" id="3.30.565.10">
    <property type="entry name" value="Histidine kinase-like ATPase, C-terminal domain"/>
    <property type="match status" value="1"/>
</dbReference>
<name>A0A9D2R8A7_9FIRM</name>
<evidence type="ECO:0000256" key="6">
    <source>
        <dbReference type="ARBA" id="ARBA00023012"/>
    </source>
</evidence>
<evidence type="ECO:0000313" key="8">
    <source>
        <dbReference type="EMBL" id="HJD39682.1"/>
    </source>
</evidence>
<dbReference type="AlphaFoldDB" id="A0A9D2R8A7"/>
<evidence type="ECO:0000256" key="2">
    <source>
        <dbReference type="ARBA" id="ARBA00012438"/>
    </source>
</evidence>
<dbReference type="SUPFAM" id="SSF47384">
    <property type="entry name" value="Homodimeric domain of signal transducing histidine kinase"/>
    <property type="match status" value="1"/>
</dbReference>
<dbReference type="Pfam" id="PF02518">
    <property type="entry name" value="HATPase_c"/>
    <property type="match status" value="1"/>
</dbReference>
<dbReference type="PANTHER" id="PTHR43711:SF1">
    <property type="entry name" value="HISTIDINE KINASE 1"/>
    <property type="match status" value="1"/>
</dbReference>
<evidence type="ECO:0000256" key="4">
    <source>
        <dbReference type="ARBA" id="ARBA00022679"/>
    </source>
</evidence>
<evidence type="ECO:0000256" key="3">
    <source>
        <dbReference type="ARBA" id="ARBA00022553"/>
    </source>
</evidence>
<organism evidence="8 9">
    <name type="scientific">Candidatus Blautia stercoripullorum</name>
    <dbReference type="NCBI Taxonomy" id="2838502"/>
    <lineage>
        <taxon>Bacteria</taxon>
        <taxon>Bacillati</taxon>
        <taxon>Bacillota</taxon>
        <taxon>Clostridia</taxon>
        <taxon>Lachnospirales</taxon>
        <taxon>Lachnospiraceae</taxon>
        <taxon>Blautia</taxon>
    </lineage>
</organism>
<dbReference type="PRINTS" id="PR00344">
    <property type="entry name" value="BCTRLSENSOR"/>
</dbReference>
<evidence type="ECO:0000256" key="1">
    <source>
        <dbReference type="ARBA" id="ARBA00000085"/>
    </source>
</evidence>
<accession>A0A9D2R8A7</accession>
<evidence type="ECO:0000259" key="7">
    <source>
        <dbReference type="PROSITE" id="PS50109"/>
    </source>
</evidence>
<evidence type="ECO:0000256" key="5">
    <source>
        <dbReference type="ARBA" id="ARBA00022777"/>
    </source>
</evidence>
<sequence>MLVLFMVLSAVLLSLLIWQKIEYRTLEKNITYISSRLESLSLTSENGFLLLSTDCNAVKRLGASINRLLQEFYTDKAEFKRSQKAMAQVLTNISHDIRTPLTVLKGNSEILFSKAKESSLPESFQTMAEKIDQKADQLTTTINDYFTMSKIASGDLILNLRKENISQICHDTILDYYDLLEEQQFEVNIQIPSVPVFADTDKEALQRILKNLMDNVIRHGGSGKYLGLCLNTSEKSVKIQIEDHGKGMSPQQQKQIFTRNYTTAGKSFGSGLGLAIAKSLARQIGGEIQVYSIPDKKTVFSVILKS</sequence>
<evidence type="ECO:0000313" key="9">
    <source>
        <dbReference type="Proteomes" id="UP000823850"/>
    </source>
</evidence>
<dbReference type="InterPro" id="IPR003594">
    <property type="entry name" value="HATPase_dom"/>
</dbReference>
<keyword evidence="3" id="KW-0597">Phosphoprotein</keyword>
<dbReference type="Gene3D" id="1.10.287.130">
    <property type="match status" value="1"/>
</dbReference>
<dbReference type="InterPro" id="IPR036097">
    <property type="entry name" value="HisK_dim/P_sf"/>
</dbReference>
<dbReference type="Proteomes" id="UP000823850">
    <property type="component" value="Unassembled WGS sequence"/>
</dbReference>
<dbReference type="PANTHER" id="PTHR43711">
    <property type="entry name" value="TWO-COMPONENT HISTIDINE KINASE"/>
    <property type="match status" value="1"/>
</dbReference>
<feature type="domain" description="Histidine kinase" evidence="7">
    <location>
        <begin position="92"/>
        <end position="306"/>
    </location>
</feature>
<dbReference type="Pfam" id="PF00512">
    <property type="entry name" value="HisKA"/>
    <property type="match status" value="1"/>
</dbReference>
<dbReference type="InterPro" id="IPR005467">
    <property type="entry name" value="His_kinase_dom"/>
</dbReference>
<gene>
    <name evidence="8" type="ORF">H9913_06600</name>
</gene>
<dbReference type="InterPro" id="IPR003661">
    <property type="entry name" value="HisK_dim/P_dom"/>
</dbReference>
<keyword evidence="4" id="KW-0808">Transferase</keyword>